<dbReference type="EMBL" id="CP016618">
    <property type="protein sequence ID" value="ANY83792.1"/>
    <property type="molecule type" value="Genomic_DNA"/>
</dbReference>
<dbReference type="PANTHER" id="PTHR42993">
    <property type="entry name" value="MAOC-LIKE DEHYDRATASE DOMAIN-CONTAINING PROTEIN"/>
    <property type="match status" value="1"/>
</dbReference>
<proteinExistence type="predicted"/>
<dbReference type="KEGG" id="moc:BB934_36820"/>
<evidence type="ECO:0000313" key="2">
    <source>
        <dbReference type="EMBL" id="ANY83792.1"/>
    </source>
</evidence>
<accession>A0A1B2EV67</accession>
<protein>
    <recommendedName>
        <fullName evidence="1">MaoC-like domain-containing protein</fullName>
    </recommendedName>
</protein>
<dbReference type="SUPFAM" id="SSF54637">
    <property type="entry name" value="Thioesterase/thiol ester dehydrase-isomerase"/>
    <property type="match status" value="1"/>
</dbReference>
<keyword evidence="2" id="KW-0614">Plasmid</keyword>
<dbReference type="InterPro" id="IPR039375">
    <property type="entry name" value="NodN-like"/>
</dbReference>
<reference evidence="2" key="1">
    <citation type="submission" date="2016-07" db="EMBL/GenBank/DDBJ databases">
        <title>Microvirga ossetica sp. nov. a new species of rhizobia isolated from root nodules of the legume species Vicia alpestris Steven originated from North Ossetia region in the Caucasus.</title>
        <authorList>
            <person name="Safronova V.I."/>
            <person name="Kuznetsova I.G."/>
            <person name="Sazanova A.L."/>
            <person name="Belimov A."/>
            <person name="Andronov E."/>
            <person name="Osledkin Y.S."/>
            <person name="Onishchuk O.P."/>
            <person name="Kurchak O.N."/>
            <person name="Shaposhnikov A.I."/>
            <person name="Willems A."/>
            <person name="Tikhonovich I.A."/>
        </authorList>
    </citation>
    <scope>NUCLEOTIDE SEQUENCE [LARGE SCALE GENOMIC DNA]</scope>
    <source>
        <strain evidence="2">V5/3M</strain>
        <plasmid evidence="2">unnamed3</plasmid>
    </source>
</reference>
<feature type="domain" description="MaoC-like" evidence="1">
    <location>
        <begin position="20"/>
        <end position="123"/>
    </location>
</feature>
<organism evidence="2">
    <name type="scientific">Microvirga ossetica</name>
    <dbReference type="NCBI Taxonomy" id="1882682"/>
    <lineage>
        <taxon>Bacteria</taxon>
        <taxon>Pseudomonadati</taxon>
        <taxon>Pseudomonadota</taxon>
        <taxon>Alphaproteobacteria</taxon>
        <taxon>Hyphomicrobiales</taxon>
        <taxon>Methylobacteriaceae</taxon>
        <taxon>Microvirga</taxon>
    </lineage>
</organism>
<geneLocation type="plasmid" evidence="2">
    <name>unnamed3</name>
</geneLocation>
<evidence type="ECO:0000259" key="1">
    <source>
        <dbReference type="Pfam" id="PF01575"/>
    </source>
</evidence>
<dbReference type="Gene3D" id="3.10.129.10">
    <property type="entry name" value="Hotdog Thioesterase"/>
    <property type="match status" value="1"/>
</dbReference>
<dbReference type="InterPro" id="IPR029069">
    <property type="entry name" value="HotDog_dom_sf"/>
</dbReference>
<dbReference type="InterPro" id="IPR002539">
    <property type="entry name" value="MaoC-like_dom"/>
</dbReference>
<dbReference type="Pfam" id="PF01575">
    <property type="entry name" value="MaoC_dehydratas"/>
    <property type="match status" value="1"/>
</dbReference>
<sequence length="166" mass="18055">MSVQTSSPVLSRTVAEMHELVGASVGISNWLLVDQSRINGFADVTEDQQFIHVDPEAAASGPFGDTIAHGFLSLSLLSRMAETGLPKIDGVTTSLNYGFDRIRFLNPVPSGSRIRARFTLDKVTPRGGGQTLFHYTVEVEIEGSHRPALAADWLVLTISQEKEDSE</sequence>
<dbReference type="CDD" id="cd03450">
    <property type="entry name" value="NodN"/>
    <property type="match status" value="1"/>
</dbReference>
<dbReference type="OrthoDB" id="9801735at2"/>
<gene>
    <name evidence="2" type="ORF">BB934_36820</name>
</gene>
<dbReference type="PANTHER" id="PTHR42993:SF1">
    <property type="entry name" value="MAOC-LIKE DEHYDRATASE DOMAIN-CONTAINING PROTEIN"/>
    <property type="match status" value="1"/>
</dbReference>
<name>A0A1B2EV67_9HYPH</name>
<dbReference type="AlphaFoldDB" id="A0A1B2EV67"/>